<evidence type="ECO:0000256" key="1">
    <source>
        <dbReference type="PROSITE-ProRule" id="PRU00042"/>
    </source>
</evidence>
<name>A0A9P0PZR7_ACAOB</name>
<dbReference type="SMART" id="SM00355">
    <property type="entry name" value="ZnF_C2H2"/>
    <property type="match status" value="2"/>
</dbReference>
<feature type="domain" description="C2H2-type" evidence="2">
    <location>
        <begin position="19"/>
        <end position="42"/>
    </location>
</feature>
<reference evidence="3" key="1">
    <citation type="submission" date="2022-03" db="EMBL/GenBank/DDBJ databases">
        <authorList>
            <person name="Sayadi A."/>
        </authorList>
    </citation>
    <scope>NUCLEOTIDE SEQUENCE</scope>
</reference>
<gene>
    <name evidence="3" type="ORF">ACAOBT_LOCUS28171</name>
</gene>
<dbReference type="InterPro" id="IPR052797">
    <property type="entry name" value="RegFact_GeneExpr_CellDeath"/>
</dbReference>
<proteinExistence type="predicted"/>
<protein>
    <recommendedName>
        <fullName evidence="2">C2H2-type domain-containing protein</fullName>
    </recommendedName>
</protein>
<dbReference type="PROSITE" id="PS00028">
    <property type="entry name" value="ZINC_FINGER_C2H2_1"/>
    <property type="match status" value="1"/>
</dbReference>
<keyword evidence="4" id="KW-1185">Reference proteome</keyword>
<sequence>MYRNTFYSNNSSKLIMDYVECSKCRKLFSTRSGLRRHLKTLHQEVLIPTGRSKLECSWSHQCLEENCDSAFRSKKCLIKHLTIGHHMKFHTEHLLMDDVEVFQMWKSKIERECGCYYVSKGKANLPNGETTYYYCNRSKTGYVTKKRTIRERSQGSCKLKYACTSQIKVTKEDIGVVIEWQTVHYGHGRDLRYLRLSKEDKQYIVARLKKGKTPDSIVRSFQKQDKEHLRRLHLVTLKDILRISRLYGIKVEKASKNEKLLLSCDKPEIIWVKSDFPDEQTENLIDDYFIDNQLENETMCQDTVEDIEKEKFCQYDETNSSQMFQDTDETGGETVTQVAVFNTKPILTTQVKNMLSNLSNINFETLPDPVLNDVHQRLFSITELLSFSNDEHVCDPQSCDERSVIDAGSFVQAPDDSIILIVENDSKNKVVD</sequence>
<dbReference type="PANTHER" id="PTHR33936">
    <property type="entry name" value="PROTEIN CBG17840"/>
    <property type="match status" value="1"/>
</dbReference>
<dbReference type="Proteomes" id="UP001152888">
    <property type="component" value="Unassembled WGS sequence"/>
</dbReference>
<keyword evidence="1" id="KW-0862">Zinc</keyword>
<keyword evidence="1" id="KW-0863">Zinc-finger</keyword>
<dbReference type="GO" id="GO:0008270">
    <property type="term" value="F:zinc ion binding"/>
    <property type="evidence" value="ECO:0007669"/>
    <property type="project" value="UniProtKB-KW"/>
</dbReference>
<dbReference type="Gene3D" id="3.30.160.60">
    <property type="entry name" value="Classic Zinc Finger"/>
    <property type="match status" value="1"/>
</dbReference>
<dbReference type="OrthoDB" id="6728373at2759"/>
<keyword evidence="1" id="KW-0479">Metal-binding</keyword>
<accession>A0A9P0PZR7</accession>
<dbReference type="InterPro" id="IPR013087">
    <property type="entry name" value="Znf_C2H2_type"/>
</dbReference>
<evidence type="ECO:0000259" key="2">
    <source>
        <dbReference type="PROSITE" id="PS50157"/>
    </source>
</evidence>
<dbReference type="AlphaFoldDB" id="A0A9P0PZR7"/>
<comment type="caution">
    <text evidence="3">The sequence shown here is derived from an EMBL/GenBank/DDBJ whole genome shotgun (WGS) entry which is preliminary data.</text>
</comment>
<dbReference type="EMBL" id="CAKOFQ010007606">
    <property type="protein sequence ID" value="CAH2004744.1"/>
    <property type="molecule type" value="Genomic_DNA"/>
</dbReference>
<organism evidence="3 4">
    <name type="scientific">Acanthoscelides obtectus</name>
    <name type="common">Bean weevil</name>
    <name type="synonym">Bruchus obtectus</name>
    <dbReference type="NCBI Taxonomy" id="200917"/>
    <lineage>
        <taxon>Eukaryota</taxon>
        <taxon>Metazoa</taxon>
        <taxon>Ecdysozoa</taxon>
        <taxon>Arthropoda</taxon>
        <taxon>Hexapoda</taxon>
        <taxon>Insecta</taxon>
        <taxon>Pterygota</taxon>
        <taxon>Neoptera</taxon>
        <taxon>Endopterygota</taxon>
        <taxon>Coleoptera</taxon>
        <taxon>Polyphaga</taxon>
        <taxon>Cucujiformia</taxon>
        <taxon>Chrysomeloidea</taxon>
        <taxon>Chrysomelidae</taxon>
        <taxon>Bruchinae</taxon>
        <taxon>Bruchini</taxon>
        <taxon>Acanthoscelides</taxon>
    </lineage>
</organism>
<dbReference type="PROSITE" id="PS50157">
    <property type="entry name" value="ZINC_FINGER_C2H2_2"/>
    <property type="match status" value="1"/>
</dbReference>
<evidence type="ECO:0000313" key="4">
    <source>
        <dbReference type="Proteomes" id="UP001152888"/>
    </source>
</evidence>
<evidence type="ECO:0000313" key="3">
    <source>
        <dbReference type="EMBL" id="CAH2004744.1"/>
    </source>
</evidence>
<dbReference type="PANTHER" id="PTHR33936:SF25">
    <property type="entry name" value="C2H2-TYPE DOMAIN-CONTAINING PROTEIN"/>
    <property type="match status" value="1"/>
</dbReference>